<dbReference type="InterPro" id="IPR011008">
    <property type="entry name" value="Dimeric_a/b-barrel"/>
</dbReference>
<evidence type="ECO:0000259" key="1">
    <source>
        <dbReference type="PROSITE" id="PS51725"/>
    </source>
</evidence>
<dbReference type="Pfam" id="PF03992">
    <property type="entry name" value="ABM"/>
    <property type="match status" value="1"/>
</dbReference>
<dbReference type="SUPFAM" id="SSF54909">
    <property type="entry name" value="Dimeric alpha+beta barrel"/>
    <property type="match status" value="1"/>
</dbReference>
<keyword evidence="2" id="KW-0560">Oxidoreductase</keyword>
<proteinExistence type="predicted"/>
<organism evidence="2 3">
    <name type="scientific">Oceanobacillus luteolus</name>
    <dbReference type="NCBI Taxonomy" id="1274358"/>
    <lineage>
        <taxon>Bacteria</taxon>
        <taxon>Bacillati</taxon>
        <taxon>Bacillota</taxon>
        <taxon>Bacilli</taxon>
        <taxon>Bacillales</taxon>
        <taxon>Bacillaceae</taxon>
        <taxon>Oceanobacillus</taxon>
    </lineage>
</organism>
<dbReference type="PANTHER" id="PTHR34474:SF2">
    <property type="entry name" value="SIGNAL TRANSDUCTION PROTEIN TRAP"/>
    <property type="match status" value="1"/>
</dbReference>
<dbReference type="EMBL" id="JBHUDE010000046">
    <property type="protein sequence ID" value="MFD1608118.1"/>
    <property type="molecule type" value="Genomic_DNA"/>
</dbReference>
<accession>A0ABW4HRV2</accession>
<dbReference type="PANTHER" id="PTHR34474">
    <property type="entry name" value="SIGNAL TRANSDUCTION PROTEIN TRAP"/>
    <property type="match status" value="1"/>
</dbReference>
<dbReference type="EC" id="1.14.-.-" evidence="2"/>
<evidence type="ECO:0000313" key="3">
    <source>
        <dbReference type="Proteomes" id="UP001597221"/>
    </source>
</evidence>
<dbReference type="GO" id="GO:0004497">
    <property type="term" value="F:monooxygenase activity"/>
    <property type="evidence" value="ECO:0007669"/>
    <property type="project" value="UniProtKB-KW"/>
</dbReference>
<keyword evidence="3" id="KW-1185">Reference proteome</keyword>
<dbReference type="Proteomes" id="UP001597221">
    <property type="component" value="Unassembled WGS sequence"/>
</dbReference>
<keyword evidence="2" id="KW-0503">Monooxygenase</keyword>
<name>A0ABW4HRV2_9BACI</name>
<comment type="caution">
    <text evidence="2">The sequence shown here is derived from an EMBL/GenBank/DDBJ whole genome shotgun (WGS) entry which is preliminary data.</text>
</comment>
<dbReference type="PROSITE" id="PS51725">
    <property type="entry name" value="ABM"/>
    <property type="match status" value="1"/>
</dbReference>
<gene>
    <name evidence="2" type="ORF">ACFSBH_10670</name>
</gene>
<dbReference type="InterPro" id="IPR007138">
    <property type="entry name" value="ABM_dom"/>
</dbReference>
<evidence type="ECO:0000313" key="2">
    <source>
        <dbReference type="EMBL" id="MFD1608118.1"/>
    </source>
</evidence>
<feature type="domain" description="ABM" evidence="1">
    <location>
        <begin position="66"/>
        <end position="155"/>
    </location>
</feature>
<dbReference type="InterPro" id="IPR050404">
    <property type="entry name" value="Heme-degrading_MO"/>
</dbReference>
<reference evidence="3" key="1">
    <citation type="journal article" date="2019" name="Int. J. Syst. Evol. Microbiol.">
        <title>The Global Catalogue of Microorganisms (GCM) 10K type strain sequencing project: providing services to taxonomists for standard genome sequencing and annotation.</title>
        <authorList>
            <consortium name="The Broad Institute Genomics Platform"/>
            <consortium name="The Broad Institute Genome Sequencing Center for Infectious Disease"/>
            <person name="Wu L."/>
            <person name="Ma J."/>
        </authorList>
    </citation>
    <scope>NUCLEOTIDE SEQUENCE [LARGE SCALE GENOMIC DNA]</scope>
    <source>
        <strain evidence="3">CGMCC 1.12376</strain>
    </source>
</reference>
<protein>
    <submittedName>
        <fullName evidence="2">Antibiotic biosynthesis monooxygenase family protein</fullName>
        <ecNumber evidence="2">1.14.-.-</ecNumber>
    </submittedName>
</protein>
<dbReference type="Gene3D" id="3.30.70.100">
    <property type="match status" value="1"/>
</dbReference>
<sequence length="168" mass="19570">MKAHMTKGTIDFLQKLAEKNPDQNIKLMQSNEGGLAYYEHNPKKLFQSGRTFEILEETGVILQNGYVVMNNIPVAEESQPIFEDRFKKRKQAVENMPGFQAFRLLRPEKGEIYVVLTQWATKKHFEDWKASDVFSEAHKNEAVKSSSYLFKNAYVADYMMYEEEEDQA</sequence>
<dbReference type="RefSeq" id="WP_251512040.1">
    <property type="nucleotide sequence ID" value="NZ_JAMBON010000004.1"/>
</dbReference>